<organism evidence="4">
    <name type="scientific">marine metagenome</name>
    <dbReference type="NCBI Taxonomy" id="408172"/>
    <lineage>
        <taxon>unclassified sequences</taxon>
        <taxon>metagenomes</taxon>
        <taxon>ecological metagenomes</taxon>
    </lineage>
</organism>
<evidence type="ECO:0000256" key="2">
    <source>
        <dbReference type="ARBA" id="ARBA00022741"/>
    </source>
</evidence>
<dbReference type="UniPathway" id="UPA00344"/>
<dbReference type="NCBIfam" id="TIGR01687">
    <property type="entry name" value="moaD_arch"/>
    <property type="match status" value="1"/>
</dbReference>
<sequence length="120" mass="14047">MLILFAKIICLFKLATYRFYYFLFEYGLWSRGNIMKVTVRYFAVCRQMFNRDEEDIELPEGAILQDVLDQLKEEKPEISELFETMQMSVNWQYADHETKLSNNDEVALIPPVTGGSPTSC</sequence>
<comment type="pathway">
    <text evidence="1">Cofactor biosynthesis; molybdopterin biosynthesis.</text>
</comment>
<dbReference type="CDD" id="cd00754">
    <property type="entry name" value="Ubl_MoaD"/>
    <property type="match status" value="1"/>
</dbReference>
<dbReference type="Gene3D" id="3.10.20.30">
    <property type="match status" value="1"/>
</dbReference>
<dbReference type="InterPro" id="IPR012675">
    <property type="entry name" value="Beta-grasp_dom_sf"/>
</dbReference>
<dbReference type="Pfam" id="PF02597">
    <property type="entry name" value="ThiS"/>
    <property type="match status" value="1"/>
</dbReference>
<dbReference type="AlphaFoldDB" id="A0A381XMD3"/>
<reference evidence="4" key="1">
    <citation type="submission" date="2018-05" db="EMBL/GenBank/DDBJ databases">
        <authorList>
            <person name="Lanie J.A."/>
            <person name="Ng W.-L."/>
            <person name="Kazmierczak K.M."/>
            <person name="Andrzejewski T.M."/>
            <person name="Davidsen T.M."/>
            <person name="Wayne K.J."/>
            <person name="Tettelin H."/>
            <person name="Glass J.I."/>
            <person name="Rusch D."/>
            <person name="Podicherti R."/>
            <person name="Tsui H.-C.T."/>
            <person name="Winkler M.E."/>
        </authorList>
    </citation>
    <scope>NUCLEOTIDE SEQUENCE</scope>
</reference>
<dbReference type="EMBL" id="UINC01015622">
    <property type="protein sequence ID" value="SVA65662.1"/>
    <property type="molecule type" value="Genomic_DNA"/>
</dbReference>
<dbReference type="PANTHER" id="PTHR33359">
    <property type="entry name" value="MOLYBDOPTERIN SYNTHASE SULFUR CARRIER SUBUNIT"/>
    <property type="match status" value="1"/>
</dbReference>
<dbReference type="FunFam" id="3.10.20.30:FF:000010">
    <property type="entry name" value="Molybdopterin synthase sulfur carrier subunit"/>
    <property type="match status" value="1"/>
</dbReference>
<evidence type="ECO:0000256" key="3">
    <source>
        <dbReference type="ARBA" id="ARBA00023150"/>
    </source>
</evidence>
<keyword evidence="2" id="KW-0547">Nucleotide-binding</keyword>
<dbReference type="InterPro" id="IPR044672">
    <property type="entry name" value="MOCS2A"/>
</dbReference>
<dbReference type="GO" id="GO:1990133">
    <property type="term" value="C:molybdopterin adenylyltransferase complex"/>
    <property type="evidence" value="ECO:0007669"/>
    <property type="project" value="TreeGrafter"/>
</dbReference>
<dbReference type="InterPro" id="IPR010038">
    <property type="entry name" value="MoaD_arc-typ"/>
</dbReference>
<dbReference type="SUPFAM" id="SSF54285">
    <property type="entry name" value="MoaD/ThiS"/>
    <property type="match status" value="1"/>
</dbReference>
<name>A0A381XMD3_9ZZZZ</name>
<gene>
    <name evidence="4" type="ORF">METZ01_LOCUS118516</name>
</gene>
<evidence type="ECO:0000256" key="1">
    <source>
        <dbReference type="ARBA" id="ARBA00005046"/>
    </source>
</evidence>
<dbReference type="InterPro" id="IPR016155">
    <property type="entry name" value="Mopterin_synth/thiamin_S_b"/>
</dbReference>
<dbReference type="InterPro" id="IPR003749">
    <property type="entry name" value="ThiS/MoaD-like"/>
</dbReference>
<evidence type="ECO:0000313" key="4">
    <source>
        <dbReference type="EMBL" id="SVA65662.1"/>
    </source>
</evidence>
<keyword evidence="3" id="KW-0501">Molybdenum cofactor biosynthesis</keyword>
<proteinExistence type="predicted"/>
<protein>
    <recommendedName>
        <fullName evidence="5">Molybdopterin synthase sulfur carrier subunit</fullName>
    </recommendedName>
</protein>
<evidence type="ECO:0008006" key="5">
    <source>
        <dbReference type="Google" id="ProtNLM"/>
    </source>
</evidence>
<dbReference type="GO" id="GO:0000166">
    <property type="term" value="F:nucleotide binding"/>
    <property type="evidence" value="ECO:0007669"/>
    <property type="project" value="UniProtKB-KW"/>
</dbReference>
<dbReference type="GO" id="GO:0006777">
    <property type="term" value="P:Mo-molybdopterin cofactor biosynthetic process"/>
    <property type="evidence" value="ECO:0007669"/>
    <property type="project" value="UniProtKB-KW"/>
</dbReference>
<accession>A0A381XMD3</accession>
<dbReference type="PANTHER" id="PTHR33359:SF1">
    <property type="entry name" value="MOLYBDOPTERIN SYNTHASE SULFUR CARRIER SUBUNIT"/>
    <property type="match status" value="1"/>
</dbReference>